<keyword evidence="15" id="KW-1185">Reference proteome</keyword>
<accession>A0ABM0LUV7</accession>
<keyword evidence="8" id="KW-1015">Disulfide bond</keyword>
<keyword evidence="5 13" id="KW-1133">Transmembrane helix</keyword>
<dbReference type="InterPro" id="IPR000611">
    <property type="entry name" value="NPY_rcpt"/>
</dbReference>
<evidence type="ECO:0000256" key="10">
    <source>
        <dbReference type="ARBA" id="ARBA00023180"/>
    </source>
</evidence>
<evidence type="ECO:0000256" key="11">
    <source>
        <dbReference type="ARBA" id="ARBA00023224"/>
    </source>
</evidence>
<dbReference type="PROSITE" id="PS50262">
    <property type="entry name" value="G_PROTEIN_RECEP_F1_2"/>
    <property type="match status" value="1"/>
</dbReference>
<evidence type="ECO:0000256" key="4">
    <source>
        <dbReference type="ARBA" id="ARBA00022692"/>
    </source>
</evidence>
<evidence type="ECO:0000256" key="3">
    <source>
        <dbReference type="ARBA" id="ARBA00022475"/>
    </source>
</evidence>
<evidence type="ECO:0000256" key="13">
    <source>
        <dbReference type="SAM" id="Phobius"/>
    </source>
</evidence>
<dbReference type="Pfam" id="PF00001">
    <property type="entry name" value="7tm_1"/>
    <property type="match status" value="1"/>
</dbReference>
<evidence type="ECO:0000313" key="15">
    <source>
        <dbReference type="Proteomes" id="UP000694865"/>
    </source>
</evidence>
<reference evidence="16" key="1">
    <citation type="submission" date="2025-08" db="UniProtKB">
        <authorList>
            <consortium name="RefSeq"/>
        </authorList>
    </citation>
    <scope>IDENTIFICATION</scope>
    <source>
        <tissue evidence="16">Testes</tissue>
    </source>
</reference>
<dbReference type="RefSeq" id="XP_006811548.1">
    <property type="nucleotide sequence ID" value="XM_006811485.1"/>
</dbReference>
<feature type="transmembrane region" description="Helical" evidence="13">
    <location>
        <begin position="212"/>
        <end position="236"/>
    </location>
</feature>
<keyword evidence="11 12" id="KW-0807">Transducer</keyword>
<feature type="domain" description="G-protein coupled receptors family 1 profile" evidence="14">
    <location>
        <begin position="64"/>
        <end position="324"/>
    </location>
</feature>
<keyword evidence="4 12" id="KW-0812">Transmembrane</keyword>
<evidence type="ECO:0000256" key="8">
    <source>
        <dbReference type="ARBA" id="ARBA00023157"/>
    </source>
</evidence>
<comment type="similarity">
    <text evidence="2 12">Belongs to the G-protein coupled receptor 1 family.</text>
</comment>
<feature type="transmembrane region" description="Helical" evidence="13">
    <location>
        <begin position="85"/>
        <end position="109"/>
    </location>
</feature>
<dbReference type="GeneID" id="102802245"/>
<evidence type="ECO:0000256" key="5">
    <source>
        <dbReference type="ARBA" id="ARBA00022989"/>
    </source>
</evidence>
<keyword evidence="9 12" id="KW-0675">Receptor</keyword>
<evidence type="ECO:0000256" key="12">
    <source>
        <dbReference type="RuleBase" id="RU000688"/>
    </source>
</evidence>
<feature type="transmembrane region" description="Helical" evidence="13">
    <location>
        <begin position="267"/>
        <end position="285"/>
    </location>
</feature>
<dbReference type="Proteomes" id="UP000694865">
    <property type="component" value="Unplaced"/>
</dbReference>
<evidence type="ECO:0000256" key="9">
    <source>
        <dbReference type="ARBA" id="ARBA00023170"/>
    </source>
</evidence>
<feature type="transmembrane region" description="Helical" evidence="13">
    <location>
        <begin position="161"/>
        <end position="183"/>
    </location>
</feature>
<dbReference type="InterPro" id="IPR017452">
    <property type="entry name" value="GPCR_Rhodpsn_7TM"/>
</dbReference>
<evidence type="ECO:0000313" key="16">
    <source>
        <dbReference type="RefSeq" id="XP_006811548.1"/>
    </source>
</evidence>
<keyword evidence="7 13" id="KW-0472">Membrane</keyword>
<dbReference type="PRINTS" id="PR00237">
    <property type="entry name" value="GPCRRHODOPSN"/>
</dbReference>
<gene>
    <name evidence="16" type="primary">LOC102802245</name>
</gene>
<evidence type="ECO:0000256" key="2">
    <source>
        <dbReference type="ARBA" id="ARBA00010663"/>
    </source>
</evidence>
<dbReference type="Gene3D" id="1.20.1070.10">
    <property type="entry name" value="Rhodopsin 7-helix transmembrane proteins"/>
    <property type="match status" value="1"/>
</dbReference>
<name>A0ABM0LUV7_SACKO</name>
<keyword evidence="10" id="KW-0325">Glycoprotein</keyword>
<keyword evidence="6 12" id="KW-0297">G-protein coupled receptor</keyword>
<evidence type="ECO:0000256" key="7">
    <source>
        <dbReference type="ARBA" id="ARBA00023136"/>
    </source>
</evidence>
<dbReference type="PANTHER" id="PTHR24238:SF74">
    <property type="entry name" value="PROKINETICIN RECEPTOR 2"/>
    <property type="match status" value="1"/>
</dbReference>
<dbReference type="SUPFAM" id="SSF81321">
    <property type="entry name" value="Family A G protein-coupled receptor-like"/>
    <property type="match status" value="1"/>
</dbReference>
<evidence type="ECO:0000259" key="14">
    <source>
        <dbReference type="PROSITE" id="PS50262"/>
    </source>
</evidence>
<dbReference type="InterPro" id="IPR000276">
    <property type="entry name" value="GPCR_Rhodpsn"/>
</dbReference>
<feature type="transmembrane region" description="Helical" evidence="13">
    <location>
        <begin position="46"/>
        <end position="73"/>
    </location>
</feature>
<dbReference type="PANTHER" id="PTHR24238">
    <property type="entry name" value="G-PROTEIN COUPLED RECEPTOR"/>
    <property type="match status" value="1"/>
</dbReference>
<evidence type="ECO:0000256" key="6">
    <source>
        <dbReference type="ARBA" id="ARBA00023040"/>
    </source>
</evidence>
<keyword evidence="3" id="KW-1003">Cell membrane</keyword>
<proteinExistence type="inferred from homology"/>
<organism evidence="15 16">
    <name type="scientific">Saccoglossus kowalevskii</name>
    <name type="common">Acorn worm</name>
    <dbReference type="NCBI Taxonomy" id="10224"/>
    <lineage>
        <taxon>Eukaryota</taxon>
        <taxon>Metazoa</taxon>
        <taxon>Hemichordata</taxon>
        <taxon>Enteropneusta</taxon>
        <taxon>Harrimaniidae</taxon>
        <taxon>Saccoglossus</taxon>
    </lineage>
</organism>
<comment type="subcellular location">
    <subcellularLocation>
        <location evidence="1">Cell membrane</location>
        <topology evidence="1">Multi-pass membrane protein</topology>
    </subcellularLocation>
</comment>
<protein>
    <submittedName>
        <fullName evidence="16">Prokineticin receptor 2-like</fullName>
    </submittedName>
</protein>
<sequence length="459" mass="52300">MSSQHSLNNTLSEWLRLKEAYPSLFEYDDYSDYYEVNYLPDVSVPAKIALCIVLGIITIFCGLGNTLLCITIFRLKRLRNVTNLFIASLAVSDLLVAVICAPLSLYYYIVQNWVFGTALCTIVGTVKNVSLNVSVNTLLTIGIERYYVIHHPMKPRLQKRTVLVVTLGTWLLSSLVALPTPLFTTVSSGYDRDGRLIHYCGEYWSNRLASRAYIAFLTVTEYLVPMTILTFAYCSIVRKVWFHQMPGATTGRNRDIAGERKKKTIRMLILVMIFFGICWGPYYIYNLLIHFNEDILSDDRNNMTMFYIVESIAMSNGLLNTIVYFLMNDAYRKECWDMLAVLFKVKKGLARRGNLSVVTTTRTSARSSFLNTRNSRLDLNQIDVVRESIHEENYLTLTKPGSDLKKRPGIKILGNSDGDPDQLSDLVGVVKGLQQCVETLENRDCDSPREVTRRKVKPE</sequence>
<evidence type="ECO:0000256" key="1">
    <source>
        <dbReference type="ARBA" id="ARBA00004651"/>
    </source>
</evidence>
<dbReference type="PROSITE" id="PS00237">
    <property type="entry name" value="G_PROTEIN_RECEP_F1_1"/>
    <property type="match status" value="1"/>
</dbReference>
<dbReference type="PRINTS" id="PR01012">
    <property type="entry name" value="NRPEPTIDEYR"/>
</dbReference>
<feature type="transmembrane region" description="Helical" evidence="13">
    <location>
        <begin position="305"/>
        <end position="326"/>
    </location>
</feature>